<dbReference type="Gene3D" id="2.40.10.350">
    <property type="entry name" value="Rod shape-determining protein MreC, domain 2"/>
    <property type="match status" value="1"/>
</dbReference>
<evidence type="ECO:0000256" key="4">
    <source>
        <dbReference type="ARBA" id="ARBA00032089"/>
    </source>
</evidence>
<dbReference type="PANTHER" id="PTHR34138">
    <property type="entry name" value="CELL SHAPE-DETERMINING PROTEIN MREC"/>
    <property type="match status" value="1"/>
</dbReference>
<organism evidence="6 7">
    <name type="scientific">Tumidithrix elongata BACA0141</name>
    <dbReference type="NCBI Taxonomy" id="2716417"/>
    <lineage>
        <taxon>Bacteria</taxon>
        <taxon>Bacillati</taxon>
        <taxon>Cyanobacteriota</taxon>
        <taxon>Cyanophyceae</taxon>
        <taxon>Pseudanabaenales</taxon>
        <taxon>Pseudanabaenaceae</taxon>
        <taxon>Tumidithrix</taxon>
        <taxon>Tumidithrix elongata</taxon>
    </lineage>
</organism>
<protein>
    <recommendedName>
        <fullName evidence="2">Cell shape-determining protein MreC</fullName>
    </recommendedName>
    <alternativeName>
        <fullName evidence="4">Cell shape protein MreC</fullName>
    </alternativeName>
</protein>
<evidence type="ECO:0000313" key="7">
    <source>
        <dbReference type="Proteomes" id="UP001333818"/>
    </source>
</evidence>
<proteinExistence type="inferred from homology"/>
<evidence type="ECO:0000256" key="2">
    <source>
        <dbReference type="ARBA" id="ARBA00013855"/>
    </source>
</evidence>
<keyword evidence="7" id="KW-1185">Reference proteome</keyword>
<dbReference type="Gene3D" id="2.40.10.340">
    <property type="entry name" value="Rod shape-determining protein MreC, domain 1"/>
    <property type="match status" value="1"/>
</dbReference>
<name>A0AAW9PUA1_9CYAN</name>
<dbReference type="Pfam" id="PF04085">
    <property type="entry name" value="MreC"/>
    <property type="match status" value="1"/>
</dbReference>
<feature type="domain" description="Rod shape-determining protein MreC beta-barrel core" evidence="5">
    <location>
        <begin position="98"/>
        <end position="242"/>
    </location>
</feature>
<evidence type="ECO:0000313" key="6">
    <source>
        <dbReference type="EMBL" id="MEE3716237.1"/>
    </source>
</evidence>
<dbReference type="RefSeq" id="WP_330482664.1">
    <property type="nucleotide sequence ID" value="NZ_JAZBJZ010000015.1"/>
</dbReference>
<dbReference type="PANTHER" id="PTHR34138:SF1">
    <property type="entry name" value="CELL SHAPE-DETERMINING PROTEIN MREC"/>
    <property type="match status" value="1"/>
</dbReference>
<dbReference type="EMBL" id="JAZBJZ010000015">
    <property type="protein sequence ID" value="MEE3716237.1"/>
    <property type="molecule type" value="Genomic_DNA"/>
</dbReference>
<evidence type="ECO:0000256" key="1">
    <source>
        <dbReference type="ARBA" id="ARBA00009369"/>
    </source>
</evidence>
<dbReference type="NCBIfam" id="TIGR00219">
    <property type="entry name" value="mreC"/>
    <property type="match status" value="1"/>
</dbReference>
<dbReference type="NCBIfam" id="NF010527">
    <property type="entry name" value="PRK13922.6-2"/>
    <property type="match status" value="1"/>
</dbReference>
<sequence>MESIRRWWGRYSLQTALVTSGLVISWVMRQTNGVALMETYQFFSRPFQALHSSQELLSDAQTRELRYRLTELEAQNQNLQKLLGAKPNYSDAGSWAMVIGRSADSWWNQVIIAKGSSDGIQKGAIAVGPGGLVGRVTDVSPHSSRVLLISDPSSQVGVVVSRSRYMGMLRGQTQTTASLEFFERDPDVKPGDIVLTSQFSTLFPAGIPVGRVMSVNLDKQPAPEATVEFSVPIGLLEFVKVYPFTEHK</sequence>
<dbReference type="InterPro" id="IPR055342">
    <property type="entry name" value="MreC_beta-barrel_core"/>
</dbReference>
<evidence type="ECO:0000256" key="3">
    <source>
        <dbReference type="ARBA" id="ARBA00022960"/>
    </source>
</evidence>
<comment type="similarity">
    <text evidence="1">Belongs to the MreC family.</text>
</comment>
<dbReference type="InterPro" id="IPR042175">
    <property type="entry name" value="Cell/Rod_MreC_2"/>
</dbReference>
<dbReference type="Proteomes" id="UP001333818">
    <property type="component" value="Unassembled WGS sequence"/>
</dbReference>
<dbReference type="InterPro" id="IPR042177">
    <property type="entry name" value="Cell/Rod_1"/>
</dbReference>
<dbReference type="InterPro" id="IPR007221">
    <property type="entry name" value="MreC"/>
</dbReference>
<dbReference type="GO" id="GO:0005886">
    <property type="term" value="C:plasma membrane"/>
    <property type="evidence" value="ECO:0007669"/>
    <property type="project" value="TreeGrafter"/>
</dbReference>
<comment type="caution">
    <text evidence="6">The sequence shown here is derived from an EMBL/GenBank/DDBJ whole genome shotgun (WGS) entry which is preliminary data.</text>
</comment>
<dbReference type="AlphaFoldDB" id="A0AAW9PUA1"/>
<gene>
    <name evidence="6" type="primary">mreC</name>
    <name evidence="6" type="ORF">V2H45_05710</name>
</gene>
<reference evidence="6" key="1">
    <citation type="submission" date="2024-01" db="EMBL/GenBank/DDBJ databases">
        <title>Bank of Algae and Cyanobacteria of the Azores (BACA) strain genomes.</title>
        <authorList>
            <person name="Luz R."/>
            <person name="Cordeiro R."/>
            <person name="Fonseca A."/>
            <person name="Goncalves V."/>
        </authorList>
    </citation>
    <scope>NUCLEOTIDE SEQUENCE</scope>
    <source>
        <strain evidence="6">BACA0141</strain>
    </source>
</reference>
<accession>A0AAW9PUA1</accession>
<dbReference type="GO" id="GO:0008360">
    <property type="term" value="P:regulation of cell shape"/>
    <property type="evidence" value="ECO:0007669"/>
    <property type="project" value="UniProtKB-KW"/>
</dbReference>
<evidence type="ECO:0000259" key="5">
    <source>
        <dbReference type="Pfam" id="PF04085"/>
    </source>
</evidence>
<keyword evidence="3" id="KW-0133">Cell shape</keyword>